<keyword evidence="11" id="KW-0456">Lyase</keyword>
<dbReference type="PIRSF" id="PIRSF001394">
    <property type="entry name" value="Fe_dep_fumar_hy"/>
    <property type="match status" value="1"/>
</dbReference>
<evidence type="ECO:0000256" key="8">
    <source>
        <dbReference type="ARBA" id="ARBA00022723"/>
    </source>
</evidence>
<dbReference type="GO" id="GO:0006099">
    <property type="term" value="P:tricarboxylic acid cycle"/>
    <property type="evidence" value="ECO:0007669"/>
    <property type="project" value="UniProtKB-KW"/>
</dbReference>
<evidence type="ECO:0000256" key="7">
    <source>
        <dbReference type="ARBA" id="ARBA00022532"/>
    </source>
</evidence>
<keyword evidence="15" id="KW-1185">Reference proteome</keyword>
<dbReference type="GO" id="GO:0004333">
    <property type="term" value="F:fumarate hydratase activity"/>
    <property type="evidence" value="ECO:0007669"/>
    <property type="project" value="UniProtKB-EC"/>
</dbReference>
<evidence type="ECO:0000256" key="10">
    <source>
        <dbReference type="ARBA" id="ARBA00023014"/>
    </source>
</evidence>
<dbReference type="InterPro" id="IPR004647">
    <property type="entry name" value="Fe-S_hydro-lyase_TtdB-typ_cat"/>
</dbReference>
<evidence type="ECO:0000259" key="12">
    <source>
        <dbReference type="Pfam" id="PF05681"/>
    </source>
</evidence>
<keyword evidence="7" id="KW-0816">Tricarboxylic acid cycle</keyword>
<dbReference type="EC" id="4.2.1.2" evidence="5"/>
<keyword evidence="10" id="KW-0411">Iron-sulfur</keyword>
<protein>
    <recommendedName>
        <fullName evidence="5">fumarate hydratase</fullName>
        <ecNumber evidence="5">4.2.1.2</ecNumber>
    </recommendedName>
</protein>
<organism evidence="14 15">
    <name type="scientific">Eimeria necatrix</name>
    <dbReference type="NCBI Taxonomy" id="51315"/>
    <lineage>
        <taxon>Eukaryota</taxon>
        <taxon>Sar</taxon>
        <taxon>Alveolata</taxon>
        <taxon>Apicomplexa</taxon>
        <taxon>Conoidasida</taxon>
        <taxon>Coccidia</taxon>
        <taxon>Eucoccidiorida</taxon>
        <taxon>Eimeriorina</taxon>
        <taxon>Eimeriidae</taxon>
        <taxon>Eimeria</taxon>
    </lineage>
</organism>
<dbReference type="GO" id="GO:0046872">
    <property type="term" value="F:metal ion binding"/>
    <property type="evidence" value="ECO:0007669"/>
    <property type="project" value="UniProtKB-KW"/>
</dbReference>
<dbReference type="GeneID" id="25473584"/>
<dbReference type="InterPro" id="IPR051208">
    <property type="entry name" value="Class-I_Fumarase/Tartrate_DH"/>
</dbReference>
<keyword evidence="9" id="KW-0408">Iron</keyword>
<comment type="cofactor">
    <cofactor evidence="1">
        <name>[4Fe-4S] cluster</name>
        <dbReference type="ChEBI" id="CHEBI:49883"/>
    </cofactor>
</comment>
<proteinExistence type="inferred from homology"/>
<dbReference type="Pfam" id="PF05683">
    <property type="entry name" value="Fumerase_C"/>
    <property type="match status" value="1"/>
</dbReference>
<dbReference type="NCBIfam" id="TIGR00723">
    <property type="entry name" value="ttdB_fumA_fumB"/>
    <property type="match status" value="1"/>
</dbReference>
<evidence type="ECO:0000256" key="6">
    <source>
        <dbReference type="ARBA" id="ARBA00022485"/>
    </source>
</evidence>
<dbReference type="InterPro" id="IPR004646">
    <property type="entry name" value="Fe-S_hydro-lyase_TtdA-typ_cat"/>
</dbReference>
<comment type="pathway">
    <text evidence="2">Carbohydrate metabolism; tricarboxylic acid cycle; (S)-malate from fumarate: step 1/1.</text>
</comment>
<dbReference type="Proteomes" id="UP000030754">
    <property type="component" value="Unassembled WGS sequence"/>
</dbReference>
<evidence type="ECO:0000256" key="11">
    <source>
        <dbReference type="ARBA" id="ARBA00023239"/>
    </source>
</evidence>
<evidence type="ECO:0000256" key="4">
    <source>
        <dbReference type="ARBA" id="ARBA00011738"/>
    </source>
</evidence>
<accession>U6MN52</accession>
<comment type="similarity">
    <text evidence="3">Belongs to the class-I fumarase family.</text>
</comment>
<reference evidence="14" key="2">
    <citation type="submission" date="2013-10" db="EMBL/GenBank/DDBJ databases">
        <authorList>
            <person name="Aslett M."/>
        </authorList>
    </citation>
    <scope>NUCLEOTIDE SEQUENCE [LARGE SCALE GENOMIC DNA]</scope>
    <source>
        <strain evidence="14">Houghton</strain>
    </source>
</reference>
<dbReference type="OrthoDB" id="411469at2759"/>
<keyword evidence="6" id="KW-0004">4Fe-4S</keyword>
<dbReference type="SUPFAM" id="SSF117457">
    <property type="entry name" value="FumA C-terminal domain-like"/>
    <property type="match status" value="1"/>
</dbReference>
<dbReference type="AlphaFoldDB" id="U6MN52"/>
<dbReference type="InterPro" id="IPR036660">
    <property type="entry name" value="Fe-S_hydroAse_TtdB_cat_sf"/>
</dbReference>
<sequence length="573" mass="61924">MNACTRCVTGCAAAALPKAGSRGLASAAAAAVPFHYSPLFQHSKEPKCQFRRLDTLSNEIKAENVTGLGRILRVPASTLTALSREAFGDLAHLLRPSHLQQLRNILDDKDSSVNDRAVALELLKNACIAAGRVLPGCQDTGTAIVVGKKGQFVFTEGADEEALSKGAYLAYTTDNLRYSQMAPLDMFTEQNTKCNLPAQVDIAAVDGNSYEFLFIAKGGGSANKTFLYQQTKGLLTPAKLSAFLEEKIRTIGTSACPPYHLAVVIGGLSAEQTLKTVKLASCRYLDSLPTSGNQHGRAFRDLEMEEKILSMTREIGIGAQFGGRYFCHDVRVIRLPRHGASLPVGIGVSCSADRQALAVINEDGVFLEQLETDPTKYLPSVTDSDLGITEPVRLSLDQPMSQLLQALQQLPCKTRLSLSGTLIVARDIAHAKLMERLEKEGDLPEYFKQHPIYYAGPAKTPEGRISGSFGPTTAGRMDPYVPAFMAKGGSMVTLAKGNRSATVAEACKKYGGAYLGSIGGPAARIAENCIKEVEVVEYPELGMEAVWRIRVEDFPAFVVIDTSGNDFYKTWMP</sequence>
<evidence type="ECO:0000313" key="14">
    <source>
        <dbReference type="EMBL" id="CDJ63055.1"/>
    </source>
</evidence>
<reference evidence="14" key="1">
    <citation type="submission" date="2013-10" db="EMBL/GenBank/DDBJ databases">
        <title>Genomic analysis of the causative agents of coccidiosis in chickens.</title>
        <authorList>
            <person name="Reid A.J."/>
            <person name="Blake D."/>
            <person name="Billington K."/>
            <person name="Browne H."/>
            <person name="Dunn M."/>
            <person name="Hung S."/>
            <person name="Kawahara F."/>
            <person name="Miranda-Saavedra D."/>
            <person name="Mourier T."/>
            <person name="Nagra H."/>
            <person name="Otto T.D."/>
            <person name="Rawlings N."/>
            <person name="Sanchez A."/>
            <person name="Sanders M."/>
            <person name="Subramaniam C."/>
            <person name="Tay Y."/>
            <person name="Dear P."/>
            <person name="Doerig C."/>
            <person name="Gruber A."/>
            <person name="Parkinson J."/>
            <person name="Shirley M."/>
            <person name="Wan K.L."/>
            <person name="Berriman M."/>
            <person name="Tomley F."/>
            <person name="Pain A."/>
        </authorList>
    </citation>
    <scope>NUCLEOTIDE SEQUENCE [LARGE SCALE GENOMIC DNA]</scope>
    <source>
        <strain evidence="14">Houghton</strain>
    </source>
</reference>
<gene>
    <name evidence="14" type="ORF">ENH_00034200</name>
</gene>
<evidence type="ECO:0000313" key="15">
    <source>
        <dbReference type="Proteomes" id="UP000030754"/>
    </source>
</evidence>
<dbReference type="PANTHER" id="PTHR30389">
    <property type="entry name" value="FUMARATE HYDRATASE-RELATED"/>
    <property type="match status" value="1"/>
</dbReference>
<dbReference type="Pfam" id="PF05681">
    <property type="entry name" value="Fumerase"/>
    <property type="match status" value="1"/>
</dbReference>
<dbReference type="PANTHER" id="PTHR30389:SF0">
    <property type="entry name" value="FUMARATE HYDRATASE CLASS I, AEROBIC"/>
    <property type="match status" value="1"/>
</dbReference>
<keyword evidence="8" id="KW-0479">Metal-binding</keyword>
<name>U6MN52_9EIME</name>
<dbReference type="VEuPathDB" id="ToxoDB:ENH_00034200"/>
<evidence type="ECO:0000256" key="9">
    <source>
        <dbReference type="ARBA" id="ARBA00023004"/>
    </source>
</evidence>
<dbReference type="Gene3D" id="3.20.130.10">
    <property type="entry name" value="Fe-S hydro-lyase, tartrate dehydratase beta-type, catalytic domain"/>
    <property type="match status" value="1"/>
</dbReference>
<evidence type="ECO:0000259" key="13">
    <source>
        <dbReference type="Pfam" id="PF05683"/>
    </source>
</evidence>
<dbReference type="EMBL" id="HG722695">
    <property type="protein sequence ID" value="CDJ63055.1"/>
    <property type="molecule type" value="Genomic_DNA"/>
</dbReference>
<evidence type="ECO:0000256" key="3">
    <source>
        <dbReference type="ARBA" id="ARBA00008876"/>
    </source>
</evidence>
<evidence type="ECO:0000256" key="1">
    <source>
        <dbReference type="ARBA" id="ARBA00001966"/>
    </source>
</evidence>
<feature type="domain" description="Fe-S hydro-lyase tartrate dehydratase beta-type catalytic" evidence="13">
    <location>
        <begin position="364"/>
        <end position="571"/>
    </location>
</feature>
<dbReference type="RefSeq" id="XP_013440417.1">
    <property type="nucleotide sequence ID" value="XM_013584963.1"/>
</dbReference>
<dbReference type="GO" id="GO:0051539">
    <property type="term" value="F:4 iron, 4 sulfur cluster binding"/>
    <property type="evidence" value="ECO:0007669"/>
    <property type="project" value="UniProtKB-KW"/>
</dbReference>
<evidence type="ECO:0000256" key="5">
    <source>
        <dbReference type="ARBA" id="ARBA00012921"/>
    </source>
</evidence>
<comment type="subunit">
    <text evidence="4">Homodimer.</text>
</comment>
<dbReference type="InterPro" id="IPR011167">
    <property type="entry name" value="Fe_dep_fumarate_hydratase"/>
</dbReference>
<evidence type="ECO:0000256" key="2">
    <source>
        <dbReference type="ARBA" id="ARBA00004859"/>
    </source>
</evidence>
<feature type="domain" description="Fe-S hydro-lyase tartrate dehydratase alpha-type catalytic" evidence="12">
    <location>
        <begin position="83"/>
        <end position="357"/>
    </location>
</feature>